<dbReference type="Gene3D" id="3.50.50.60">
    <property type="entry name" value="FAD/NAD(P)-binding domain"/>
    <property type="match status" value="2"/>
</dbReference>
<organism evidence="2 3">
    <name type="scientific">Halorubellus litoreus</name>
    <dbReference type="NCBI Taxonomy" id="755308"/>
    <lineage>
        <taxon>Archaea</taxon>
        <taxon>Methanobacteriati</taxon>
        <taxon>Methanobacteriota</taxon>
        <taxon>Stenosarchaea group</taxon>
        <taxon>Halobacteria</taxon>
        <taxon>Halobacteriales</taxon>
        <taxon>Halorubellaceae</taxon>
        <taxon>Halorubellus</taxon>
    </lineage>
</organism>
<gene>
    <name evidence="2" type="ORF">ACFQGB_19295</name>
</gene>
<dbReference type="RefSeq" id="WP_336351954.1">
    <property type="nucleotide sequence ID" value="NZ_JAZAQL010000004.1"/>
</dbReference>
<evidence type="ECO:0000256" key="1">
    <source>
        <dbReference type="SAM" id="MobiDB-lite"/>
    </source>
</evidence>
<comment type="caution">
    <text evidence="2">The sequence shown here is derived from an EMBL/GenBank/DDBJ whole genome shotgun (WGS) entry which is preliminary data.</text>
</comment>
<keyword evidence="3" id="KW-1185">Reference proteome</keyword>
<evidence type="ECO:0000313" key="2">
    <source>
        <dbReference type="EMBL" id="MFC6955015.1"/>
    </source>
</evidence>
<reference evidence="2 3" key="1">
    <citation type="journal article" date="2019" name="Int. J. Syst. Evol. Microbiol.">
        <title>The Global Catalogue of Microorganisms (GCM) 10K type strain sequencing project: providing services to taxonomists for standard genome sequencing and annotation.</title>
        <authorList>
            <consortium name="The Broad Institute Genomics Platform"/>
            <consortium name="The Broad Institute Genome Sequencing Center for Infectious Disease"/>
            <person name="Wu L."/>
            <person name="Ma J."/>
        </authorList>
    </citation>
    <scope>NUCLEOTIDE SEQUENCE [LARGE SCALE GENOMIC DNA]</scope>
    <source>
        <strain evidence="2 3">GX26</strain>
    </source>
</reference>
<dbReference type="SUPFAM" id="SSF51905">
    <property type="entry name" value="FAD/NAD(P)-binding domain"/>
    <property type="match status" value="1"/>
</dbReference>
<accession>A0ABD5VHL0</accession>
<dbReference type="PANTHER" id="PTHR46865">
    <property type="entry name" value="OXIDOREDUCTASE-RELATED"/>
    <property type="match status" value="1"/>
</dbReference>
<name>A0ABD5VHL0_9EURY</name>
<dbReference type="PRINTS" id="PR00420">
    <property type="entry name" value="RNGMNOXGNASE"/>
</dbReference>
<sequence length="385" mass="41210">MSDDVLGRGPERQVLVVGDGLVGRTVTAMLQRCGYEPVLAVSDRQRSPPVVVRVASNAMRTLEALDVASHVRDRGTRIDSVQATHPETWAAGTGRLVSTTERTTTAAGSVIDATELRRALAVEWPLERARTDRSIRGVTTTGDGIEVAFADGVRETFDAVVDTTATPALEDRAPETVPTRNYVQYVGRCDREESASQVLREVWAPGALAQVIPDGTASESWVRVTTNRGDATGLTSHPAFEAAAGVDPEVVEEVVRSGESTRVQQVRLGADELQSGVWGAGRIARCGEAAMPLAPAIGSGFSLGVRDAVAFVSELARHEHSTTATIGAYATARRRAVATHHRRARHRQSASSPTEMPRGEPTTEAVTVRRTHALHRFLGSSSDRA</sequence>
<dbReference type="InterPro" id="IPR051704">
    <property type="entry name" value="FAD_aromatic-hydroxylase"/>
</dbReference>
<protein>
    <submittedName>
        <fullName evidence="2">FAD-dependent oxidoreductase</fullName>
    </submittedName>
</protein>
<dbReference type="EMBL" id="JBHSXN010000004">
    <property type="protein sequence ID" value="MFC6955015.1"/>
    <property type="molecule type" value="Genomic_DNA"/>
</dbReference>
<dbReference type="Proteomes" id="UP001596395">
    <property type="component" value="Unassembled WGS sequence"/>
</dbReference>
<dbReference type="InterPro" id="IPR036188">
    <property type="entry name" value="FAD/NAD-bd_sf"/>
</dbReference>
<dbReference type="AlphaFoldDB" id="A0ABD5VHL0"/>
<proteinExistence type="predicted"/>
<evidence type="ECO:0000313" key="3">
    <source>
        <dbReference type="Proteomes" id="UP001596395"/>
    </source>
</evidence>
<feature type="region of interest" description="Disordered" evidence="1">
    <location>
        <begin position="341"/>
        <end position="370"/>
    </location>
</feature>